<dbReference type="EMBL" id="BLXT01002055">
    <property type="protein sequence ID" value="GFN90517.1"/>
    <property type="molecule type" value="Genomic_DNA"/>
</dbReference>
<keyword evidence="2" id="KW-1185">Reference proteome</keyword>
<reference evidence="1 2" key="1">
    <citation type="journal article" date="2021" name="Elife">
        <title>Chloroplast acquisition without the gene transfer in kleptoplastic sea slugs, Plakobranchus ocellatus.</title>
        <authorList>
            <person name="Maeda T."/>
            <person name="Takahashi S."/>
            <person name="Yoshida T."/>
            <person name="Shimamura S."/>
            <person name="Takaki Y."/>
            <person name="Nagai Y."/>
            <person name="Toyoda A."/>
            <person name="Suzuki Y."/>
            <person name="Arimoto A."/>
            <person name="Ishii H."/>
            <person name="Satoh N."/>
            <person name="Nishiyama T."/>
            <person name="Hasebe M."/>
            <person name="Maruyama T."/>
            <person name="Minagawa J."/>
            <person name="Obokata J."/>
            <person name="Shigenobu S."/>
        </authorList>
    </citation>
    <scope>NUCLEOTIDE SEQUENCE [LARGE SCALE GENOMIC DNA]</scope>
</reference>
<dbReference type="Proteomes" id="UP000735302">
    <property type="component" value="Unassembled WGS sequence"/>
</dbReference>
<accession>A0AAV3Z7U2</accession>
<name>A0AAV3Z7U2_9GAST</name>
<organism evidence="1 2">
    <name type="scientific">Plakobranchus ocellatus</name>
    <dbReference type="NCBI Taxonomy" id="259542"/>
    <lineage>
        <taxon>Eukaryota</taxon>
        <taxon>Metazoa</taxon>
        <taxon>Spiralia</taxon>
        <taxon>Lophotrochozoa</taxon>
        <taxon>Mollusca</taxon>
        <taxon>Gastropoda</taxon>
        <taxon>Heterobranchia</taxon>
        <taxon>Euthyneura</taxon>
        <taxon>Panpulmonata</taxon>
        <taxon>Sacoglossa</taxon>
        <taxon>Placobranchoidea</taxon>
        <taxon>Plakobranchidae</taxon>
        <taxon>Plakobranchus</taxon>
    </lineage>
</organism>
<evidence type="ECO:0000313" key="2">
    <source>
        <dbReference type="Proteomes" id="UP000735302"/>
    </source>
</evidence>
<evidence type="ECO:0000313" key="1">
    <source>
        <dbReference type="EMBL" id="GFN90517.1"/>
    </source>
</evidence>
<proteinExistence type="predicted"/>
<comment type="caution">
    <text evidence="1">The sequence shown here is derived from an EMBL/GenBank/DDBJ whole genome shotgun (WGS) entry which is preliminary data.</text>
</comment>
<gene>
    <name evidence="1" type="ORF">PoB_001702300</name>
</gene>
<sequence>MKARSAQRQKTKVFTSVQAFVRPDAGEGTRTRDKRNISNGVCESQGRIAILCTTNVPNVDMRFTYSTTSRKVGILKLPASNRFSSQSFGAFLARWLENSSCNLQGPFWLELEPVRSTIH</sequence>
<dbReference type="AlphaFoldDB" id="A0AAV3Z7U2"/>
<protein>
    <submittedName>
        <fullName evidence="1">Uncharacterized protein</fullName>
    </submittedName>
</protein>